<dbReference type="SUPFAM" id="SSF51735">
    <property type="entry name" value="NAD(P)-binding Rossmann-fold domains"/>
    <property type="match status" value="1"/>
</dbReference>
<dbReference type="Gene3D" id="3.90.180.10">
    <property type="entry name" value="Medium-chain alcohol dehydrogenases, catalytic domain"/>
    <property type="match status" value="1"/>
</dbReference>
<dbReference type="RefSeq" id="WP_338748793.1">
    <property type="nucleotide sequence ID" value="NZ_CP144913.1"/>
</dbReference>
<dbReference type="Proteomes" id="UP001382727">
    <property type="component" value="Chromosome"/>
</dbReference>
<name>A0ABZ2MG44_9MICO</name>
<keyword evidence="3 5" id="KW-0862">Zinc</keyword>
<dbReference type="SMART" id="SM00829">
    <property type="entry name" value="PKS_ER"/>
    <property type="match status" value="1"/>
</dbReference>
<dbReference type="InterPro" id="IPR020843">
    <property type="entry name" value="ER"/>
</dbReference>
<dbReference type="EMBL" id="CP144913">
    <property type="protein sequence ID" value="WXB76024.1"/>
    <property type="molecule type" value="Genomic_DNA"/>
</dbReference>
<evidence type="ECO:0000256" key="2">
    <source>
        <dbReference type="ARBA" id="ARBA00022723"/>
    </source>
</evidence>
<evidence type="ECO:0000259" key="6">
    <source>
        <dbReference type="SMART" id="SM00829"/>
    </source>
</evidence>
<dbReference type="InterPro" id="IPR036291">
    <property type="entry name" value="NAD(P)-bd_dom_sf"/>
</dbReference>
<comment type="similarity">
    <text evidence="5">Belongs to the zinc-containing alcohol dehydrogenase family.</text>
</comment>
<dbReference type="PANTHER" id="PTHR42813:SF2">
    <property type="entry name" value="DEHYDROGENASE, ZINC-CONTAINING, PUTATIVE (AFU_ORTHOLOGUE AFUA_2G02810)-RELATED"/>
    <property type="match status" value="1"/>
</dbReference>
<dbReference type="PANTHER" id="PTHR42813">
    <property type="entry name" value="ZINC-TYPE ALCOHOL DEHYDROGENASE-LIKE"/>
    <property type="match status" value="1"/>
</dbReference>
<evidence type="ECO:0000256" key="3">
    <source>
        <dbReference type="ARBA" id="ARBA00022833"/>
    </source>
</evidence>
<dbReference type="Pfam" id="PF00107">
    <property type="entry name" value="ADH_zinc_N"/>
    <property type="match status" value="1"/>
</dbReference>
<dbReference type="InterPro" id="IPR013149">
    <property type="entry name" value="ADH-like_C"/>
</dbReference>
<dbReference type="InterPro" id="IPR002328">
    <property type="entry name" value="ADH_Zn_CS"/>
</dbReference>
<dbReference type="Gene3D" id="3.40.50.720">
    <property type="entry name" value="NAD(P)-binding Rossmann-like Domain"/>
    <property type="match status" value="1"/>
</dbReference>
<evidence type="ECO:0000256" key="1">
    <source>
        <dbReference type="ARBA" id="ARBA00001947"/>
    </source>
</evidence>
<keyword evidence="2 5" id="KW-0479">Metal-binding</keyword>
<dbReference type="PROSITE" id="PS00059">
    <property type="entry name" value="ADH_ZINC"/>
    <property type="match status" value="1"/>
</dbReference>
<keyword evidence="8" id="KW-1185">Reference proteome</keyword>
<dbReference type="SUPFAM" id="SSF50129">
    <property type="entry name" value="GroES-like"/>
    <property type="match status" value="1"/>
</dbReference>
<keyword evidence="4" id="KW-0560">Oxidoreductase</keyword>
<gene>
    <name evidence="7" type="ORF">V1351_13930</name>
</gene>
<sequence length="351" mass="37074">MRATVLHLPGEIALVERPKPRIVDGTDAVVRVTTAAVCGSDLWWYRGDNPFDQPRRMGHEFIGRVEQVGPDVTTVQAGDAVIAAFKVSDGTCIPCSDGYTSNCHRGSYWGQSDRDGADLDGGQGERVRVPYADGTLVPVPGGLDEALLPHLLALTDVMPTGLHAAQCAGVRPGSEVVVIGDGAVGLCAVLAARRLGAERVTIMSRHPDRQETSRAFGVDDIVTERGAKGVARIRALHGGLGAAHVLECVGSEQSLQQAIDCTRPGGQIGMVGIPHGVPLRPRDLFIKNLGLRGGGAPARALIPGLLPDVLDGTLLPGAVFNRRYTLDEIGTAYADMAERRTIKAQIDVTPV</sequence>
<accession>A0ABZ2MG44</accession>
<evidence type="ECO:0000256" key="5">
    <source>
        <dbReference type="RuleBase" id="RU361277"/>
    </source>
</evidence>
<dbReference type="Pfam" id="PF08240">
    <property type="entry name" value="ADH_N"/>
    <property type="match status" value="1"/>
</dbReference>
<reference evidence="7 8" key="1">
    <citation type="submission" date="2024-02" db="EMBL/GenBank/DDBJ databases">
        <title>Janibacter sp. nov., isolated from gut of marine sandworm.</title>
        <authorList>
            <person name="Kim B."/>
            <person name="Jun M.O."/>
            <person name="Shin N.-R."/>
        </authorList>
    </citation>
    <scope>NUCLEOTIDE SEQUENCE [LARGE SCALE GENOMIC DNA]</scope>
    <source>
        <strain evidence="7 8">A1S7</strain>
    </source>
</reference>
<protein>
    <submittedName>
        <fullName evidence="7">Alcohol dehydrogenase catalytic domain-containing protein</fullName>
    </submittedName>
</protein>
<organism evidence="7 8">
    <name type="scientific">Janibacter alittae</name>
    <dbReference type="NCBI Taxonomy" id="3115209"/>
    <lineage>
        <taxon>Bacteria</taxon>
        <taxon>Bacillati</taxon>
        <taxon>Actinomycetota</taxon>
        <taxon>Actinomycetes</taxon>
        <taxon>Micrococcales</taxon>
        <taxon>Intrasporangiaceae</taxon>
        <taxon>Janibacter</taxon>
    </lineage>
</organism>
<proteinExistence type="inferred from homology"/>
<evidence type="ECO:0000313" key="8">
    <source>
        <dbReference type="Proteomes" id="UP001382727"/>
    </source>
</evidence>
<feature type="domain" description="Enoyl reductase (ER)" evidence="6">
    <location>
        <begin position="7"/>
        <end position="346"/>
    </location>
</feature>
<comment type="cofactor">
    <cofactor evidence="1 5">
        <name>Zn(2+)</name>
        <dbReference type="ChEBI" id="CHEBI:29105"/>
    </cofactor>
</comment>
<evidence type="ECO:0000313" key="7">
    <source>
        <dbReference type="EMBL" id="WXB76024.1"/>
    </source>
</evidence>
<dbReference type="InterPro" id="IPR011032">
    <property type="entry name" value="GroES-like_sf"/>
</dbReference>
<evidence type="ECO:0000256" key="4">
    <source>
        <dbReference type="ARBA" id="ARBA00023002"/>
    </source>
</evidence>
<dbReference type="InterPro" id="IPR013154">
    <property type="entry name" value="ADH-like_N"/>
</dbReference>